<feature type="region of interest" description="Disordered" evidence="1">
    <location>
        <begin position="93"/>
        <end position="153"/>
    </location>
</feature>
<comment type="caution">
    <text evidence="2">The sequence shown here is derived from an EMBL/GenBank/DDBJ whole genome shotgun (WGS) entry which is preliminary data.</text>
</comment>
<protein>
    <submittedName>
        <fullName evidence="2">Uncharacterized protein</fullName>
    </submittedName>
</protein>
<dbReference type="Proteomes" id="UP001066276">
    <property type="component" value="Chromosome 3_1"/>
</dbReference>
<proteinExistence type="predicted"/>
<reference evidence="2" key="1">
    <citation type="journal article" date="2022" name="bioRxiv">
        <title>Sequencing and chromosome-scale assembly of the giantPleurodeles waltlgenome.</title>
        <authorList>
            <person name="Brown T."/>
            <person name="Elewa A."/>
            <person name="Iarovenko S."/>
            <person name="Subramanian E."/>
            <person name="Araus A.J."/>
            <person name="Petzold A."/>
            <person name="Susuki M."/>
            <person name="Suzuki K.-i.T."/>
            <person name="Hayashi T."/>
            <person name="Toyoda A."/>
            <person name="Oliveira C."/>
            <person name="Osipova E."/>
            <person name="Leigh N.D."/>
            <person name="Simon A."/>
            <person name="Yun M.H."/>
        </authorList>
    </citation>
    <scope>NUCLEOTIDE SEQUENCE</scope>
    <source>
        <strain evidence="2">20211129_DDA</strain>
        <tissue evidence="2">Liver</tissue>
    </source>
</reference>
<accession>A0AAV7UCH7</accession>
<gene>
    <name evidence="2" type="ORF">NDU88_003128</name>
</gene>
<organism evidence="2 3">
    <name type="scientific">Pleurodeles waltl</name>
    <name type="common">Iberian ribbed newt</name>
    <dbReference type="NCBI Taxonomy" id="8319"/>
    <lineage>
        <taxon>Eukaryota</taxon>
        <taxon>Metazoa</taxon>
        <taxon>Chordata</taxon>
        <taxon>Craniata</taxon>
        <taxon>Vertebrata</taxon>
        <taxon>Euteleostomi</taxon>
        <taxon>Amphibia</taxon>
        <taxon>Batrachia</taxon>
        <taxon>Caudata</taxon>
        <taxon>Salamandroidea</taxon>
        <taxon>Salamandridae</taxon>
        <taxon>Pleurodelinae</taxon>
        <taxon>Pleurodeles</taxon>
    </lineage>
</organism>
<dbReference type="AlphaFoldDB" id="A0AAV7UCH7"/>
<evidence type="ECO:0000313" key="3">
    <source>
        <dbReference type="Proteomes" id="UP001066276"/>
    </source>
</evidence>
<dbReference type="EMBL" id="JANPWB010000005">
    <property type="protein sequence ID" value="KAJ1186346.1"/>
    <property type="molecule type" value="Genomic_DNA"/>
</dbReference>
<evidence type="ECO:0000313" key="2">
    <source>
        <dbReference type="EMBL" id="KAJ1186346.1"/>
    </source>
</evidence>
<name>A0AAV7UCH7_PLEWA</name>
<sequence>MAGVLLGRSEWRVRVALFGGALRSWRCGGGYFATLSCGERVASWERHEGAIRWSAGPFRPTVQRSAVCRCDVSWSAARRLGLPRSSAKISWPWVSPEDPGVTGSGPREGRSGECPPGCGGSRSGQPRGGQETLWSVLEDWWDGSARGEGTESL</sequence>
<evidence type="ECO:0000256" key="1">
    <source>
        <dbReference type="SAM" id="MobiDB-lite"/>
    </source>
</evidence>
<keyword evidence="3" id="KW-1185">Reference proteome</keyword>